<dbReference type="SMART" id="SM00507">
    <property type="entry name" value="HNHc"/>
    <property type="match status" value="1"/>
</dbReference>
<accession>A0ABT2GHG9</accession>
<dbReference type="RefSeq" id="WP_259486555.1">
    <property type="nucleotide sequence ID" value="NZ_JANTEZ010000004.1"/>
</dbReference>
<evidence type="ECO:0000256" key="2">
    <source>
        <dbReference type="SAM" id="MobiDB-lite"/>
    </source>
</evidence>
<feature type="region of interest" description="Disordered" evidence="2">
    <location>
        <begin position="356"/>
        <end position="430"/>
    </location>
</feature>
<evidence type="ECO:0000313" key="4">
    <source>
        <dbReference type="EMBL" id="MCS5715037.1"/>
    </source>
</evidence>
<feature type="domain" description="HNH nuclease" evidence="3">
    <location>
        <begin position="435"/>
        <end position="487"/>
    </location>
</feature>
<dbReference type="InterPro" id="IPR003615">
    <property type="entry name" value="HNH_nuc"/>
</dbReference>
<dbReference type="InterPro" id="IPR003870">
    <property type="entry name" value="DUF222"/>
</dbReference>
<dbReference type="Gene3D" id="1.10.30.50">
    <property type="match status" value="1"/>
</dbReference>
<feature type="region of interest" description="Disordered" evidence="2">
    <location>
        <begin position="330"/>
        <end position="349"/>
    </location>
</feature>
<dbReference type="Pfam" id="PF02720">
    <property type="entry name" value="DUF222"/>
    <property type="match status" value="1"/>
</dbReference>
<dbReference type="CDD" id="cd00085">
    <property type="entry name" value="HNHc"/>
    <property type="match status" value="1"/>
</dbReference>
<keyword evidence="5" id="KW-1185">Reference proteome</keyword>
<comment type="caution">
    <text evidence="4">The sequence shown here is derived from an EMBL/GenBank/DDBJ whole genome shotgun (WGS) entry which is preliminary data.</text>
</comment>
<name>A0ABT2GHG9_9MICO</name>
<comment type="similarity">
    <text evidence="1">Belongs to the Rv1128c/1148c/1588c/1702c/1945/3466 family.</text>
</comment>
<protein>
    <submittedName>
        <fullName evidence="4">DUF222 domain-containing protein</fullName>
    </submittedName>
</protein>
<feature type="compositionally biased region" description="Polar residues" evidence="2">
    <location>
        <begin position="391"/>
        <end position="401"/>
    </location>
</feature>
<feature type="compositionally biased region" description="Low complexity" evidence="2">
    <location>
        <begin position="334"/>
        <end position="343"/>
    </location>
</feature>
<feature type="region of interest" description="Disordered" evidence="2">
    <location>
        <begin position="232"/>
        <end position="269"/>
    </location>
</feature>
<evidence type="ECO:0000259" key="3">
    <source>
        <dbReference type="SMART" id="SM00507"/>
    </source>
</evidence>
<dbReference type="Pfam" id="PF01844">
    <property type="entry name" value="HNH"/>
    <property type="match status" value="1"/>
</dbReference>
<evidence type="ECO:0000313" key="5">
    <source>
        <dbReference type="Proteomes" id="UP001165580"/>
    </source>
</evidence>
<sequence>MNNSSVVFAETPAYDAPLIDSLGAQFDAAIQDVRAADAAIAAAEALRVRRLARVAELSSLMSQSDGSAATAAGREWARRRLVTEIACATKRSERTTARLIDDSEHLVGAFPKTLSRLSSGAISYAHAKSLVAHALTIPAEARASFERDVLPHAEALPAHRFDDRARRLRERLHPESIITRTKAALDERYVSVTPECDGMATILHHLPAVDALAIDDLIDRVARADRANRAAASAASDAARAGHSDGLDVSDVPDIPDVPDNDTRTHAQRRSDALTDLILARRDRPGFMPTVLITMAATTFSGSDDSPASLHGYGPIDPATARRLARHAPTHLRASTPAPDATSPSPPTIVTRHRTRAHIHTGSPPADPPIDASPRRATRTGTPTGPAIIESDTTNPTTTSPAFVLDTTVHPEAPADSRDRDRDREAENRYSASSVVRTVLTLLDETCRFPGCGRRADRCELDHTHAWSEGGRTTPDNLAHLCSRHHHLKHEGGWHVTPSHDGTRTLTWTSPRGARYTTHPEHRALAAPNPDPDPPPF</sequence>
<dbReference type="EMBL" id="JANTEZ010000004">
    <property type="protein sequence ID" value="MCS5715037.1"/>
    <property type="molecule type" value="Genomic_DNA"/>
</dbReference>
<evidence type="ECO:0000256" key="1">
    <source>
        <dbReference type="ARBA" id="ARBA00023450"/>
    </source>
</evidence>
<organism evidence="4 5">
    <name type="scientific">Herbiconiux gentiana</name>
    <dbReference type="NCBI Taxonomy" id="2970912"/>
    <lineage>
        <taxon>Bacteria</taxon>
        <taxon>Bacillati</taxon>
        <taxon>Actinomycetota</taxon>
        <taxon>Actinomycetes</taxon>
        <taxon>Micrococcales</taxon>
        <taxon>Microbacteriaceae</taxon>
        <taxon>Herbiconiux</taxon>
    </lineage>
</organism>
<proteinExistence type="inferred from homology"/>
<dbReference type="InterPro" id="IPR002711">
    <property type="entry name" value="HNH"/>
</dbReference>
<dbReference type="Proteomes" id="UP001165580">
    <property type="component" value="Unassembled WGS sequence"/>
</dbReference>
<reference evidence="4" key="1">
    <citation type="submission" date="2022-08" db="EMBL/GenBank/DDBJ databases">
        <authorList>
            <person name="Deng Y."/>
            <person name="Han X.-F."/>
            <person name="Zhang Y.-Q."/>
        </authorList>
    </citation>
    <scope>NUCLEOTIDE SEQUENCE</scope>
    <source>
        <strain evidence="4">CPCC 205716</strain>
    </source>
</reference>
<gene>
    <name evidence="4" type="ORF">NVV95_10785</name>
</gene>
<feature type="compositionally biased region" description="Basic and acidic residues" evidence="2">
    <location>
        <begin position="413"/>
        <end position="428"/>
    </location>
</feature>